<evidence type="ECO:0008006" key="2">
    <source>
        <dbReference type="Google" id="ProtNLM"/>
    </source>
</evidence>
<organism evidence="1">
    <name type="scientific">freshwater sediment metagenome</name>
    <dbReference type="NCBI Taxonomy" id="556182"/>
    <lineage>
        <taxon>unclassified sequences</taxon>
        <taxon>metagenomes</taxon>
        <taxon>ecological metagenomes</taxon>
    </lineage>
</organism>
<reference evidence="1" key="1">
    <citation type="submission" date="2023-07" db="EMBL/GenBank/DDBJ databases">
        <authorList>
            <person name="Pelsma A.J. K."/>
        </authorList>
    </citation>
    <scope>NUCLEOTIDE SEQUENCE</scope>
</reference>
<name>A0AA48LXK4_9ZZZZ</name>
<dbReference type="EMBL" id="OY288114">
    <property type="protein sequence ID" value="CAJ0850327.1"/>
    <property type="molecule type" value="Genomic_DNA"/>
</dbReference>
<protein>
    <recommendedName>
        <fullName evidence="2">UbiC transcription regulator-associated domain-containing protein</fullName>
    </recommendedName>
</protein>
<gene>
    <name evidence="1" type="ORF">AMST5_00253</name>
</gene>
<dbReference type="Gene3D" id="3.40.1410.10">
    <property type="entry name" value="Chorismate lyase-like"/>
    <property type="match status" value="1"/>
</dbReference>
<dbReference type="SUPFAM" id="SSF64288">
    <property type="entry name" value="Chorismate lyase-like"/>
    <property type="match status" value="1"/>
</dbReference>
<proteinExistence type="predicted"/>
<dbReference type="InterPro" id="IPR028978">
    <property type="entry name" value="Chorismate_lyase_/UTRA_dom_sf"/>
</dbReference>
<accession>A0AA48LXK4</accession>
<evidence type="ECO:0000313" key="1">
    <source>
        <dbReference type="EMBL" id="CAJ0850327.1"/>
    </source>
</evidence>
<dbReference type="AlphaFoldDB" id="A0AA48LXK4"/>
<sequence>MPHLNPMDELGNLISLFPEGDGFIKAAEHIPAALTPEPYKRLLVHDRHMTIAMEEFHGSPVVVKVLSRKLEGNIYSRNILLNRSEDGAVVQFAVMRFDLNMVLPAVRDEILSERTPLGRILINYNVFRHVDLGAIFRIAVGPVFAQLCGSSIGEVTYGRLATIFCNERPAVDLLEVAAPIAI</sequence>